<dbReference type="InterPro" id="IPR006162">
    <property type="entry name" value="Ppantetheine_attach_site"/>
</dbReference>
<protein>
    <submittedName>
        <fullName evidence="4">Acyl carrier protein</fullName>
    </submittedName>
</protein>
<evidence type="ECO:0000256" key="2">
    <source>
        <dbReference type="ARBA" id="ARBA00022553"/>
    </source>
</evidence>
<dbReference type="Gene3D" id="1.10.1200.10">
    <property type="entry name" value="ACP-like"/>
    <property type="match status" value="1"/>
</dbReference>
<reference evidence="4 5" key="1">
    <citation type="submission" date="2021-12" db="EMBL/GenBank/DDBJ databases">
        <title>Discovery of the Pendulisporaceae a myxobacterial family with distinct sporulation behavior and unique specialized metabolism.</title>
        <authorList>
            <person name="Garcia R."/>
            <person name="Popoff A."/>
            <person name="Bader C.D."/>
            <person name="Loehr J."/>
            <person name="Walesch S."/>
            <person name="Walt C."/>
            <person name="Boldt J."/>
            <person name="Bunk B."/>
            <person name="Haeckl F.J.F.P.J."/>
            <person name="Gunesch A.P."/>
            <person name="Birkelbach J."/>
            <person name="Nuebel U."/>
            <person name="Pietschmann T."/>
            <person name="Bach T."/>
            <person name="Mueller R."/>
        </authorList>
    </citation>
    <scope>NUCLEOTIDE SEQUENCE [LARGE SCALE GENOMIC DNA]</scope>
    <source>
        <strain evidence="4 5">MSr12523</strain>
    </source>
</reference>
<evidence type="ECO:0000313" key="5">
    <source>
        <dbReference type="Proteomes" id="UP001379533"/>
    </source>
</evidence>
<evidence type="ECO:0000259" key="3">
    <source>
        <dbReference type="PROSITE" id="PS50075"/>
    </source>
</evidence>
<evidence type="ECO:0000256" key="1">
    <source>
        <dbReference type="ARBA" id="ARBA00022450"/>
    </source>
</evidence>
<keyword evidence="1" id="KW-0596">Phosphopantetheine</keyword>
<dbReference type="RefSeq" id="WP_394840546.1">
    <property type="nucleotide sequence ID" value="NZ_CP089982.1"/>
</dbReference>
<feature type="domain" description="Carrier" evidence="3">
    <location>
        <begin position="3"/>
        <end position="79"/>
    </location>
</feature>
<sequence>MSSENQEKFERWVIDVCQGLGVRIKDANSDFFEAGGSSLAAVKLIARVEEEFGEDALPPEDLFSQSAVRDIASCILRNAPRAGAPSDA</sequence>
<gene>
    <name evidence="4" type="ORF">LZC95_25940</name>
</gene>
<organism evidence="4 5">
    <name type="scientific">Pendulispora brunnea</name>
    <dbReference type="NCBI Taxonomy" id="2905690"/>
    <lineage>
        <taxon>Bacteria</taxon>
        <taxon>Pseudomonadati</taxon>
        <taxon>Myxococcota</taxon>
        <taxon>Myxococcia</taxon>
        <taxon>Myxococcales</taxon>
        <taxon>Sorangiineae</taxon>
        <taxon>Pendulisporaceae</taxon>
        <taxon>Pendulispora</taxon>
    </lineage>
</organism>
<proteinExistence type="predicted"/>
<dbReference type="InterPro" id="IPR009081">
    <property type="entry name" value="PP-bd_ACP"/>
</dbReference>
<name>A0ABZ2JXW1_9BACT</name>
<dbReference type="EMBL" id="CP089982">
    <property type="protein sequence ID" value="WXA89933.1"/>
    <property type="molecule type" value="Genomic_DNA"/>
</dbReference>
<keyword evidence="2" id="KW-0597">Phosphoprotein</keyword>
<dbReference type="Proteomes" id="UP001379533">
    <property type="component" value="Chromosome"/>
</dbReference>
<dbReference type="Pfam" id="PF00550">
    <property type="entry name" value="PP-binding"/>
    <property type="match status" value="1"/>
</dbReference>
<dbReference type="SUPFAM" id="SSF47336">
    <property type="entry name" value="ACP-like"/>
    <property type="match status" value="1"/>
</dbReference>
<dbReference type="InterPro" id="IPR036736">
    <property type="entry name" value="ACP-like_sf"/>
</dbReference>
<accession>A0ABZ2JXW1</accession>
<evidence type="ECO:0000313" key="4">
    <source>
        <dbReference type="EMBL" id="WXA89933.1"/>
    </source>
</evidence>
<dbReference type="PROSITE" id="PS00012">
    <property type="entry name" value="PHOSPHOPANTETHEINE"/>
    <property type="match status" value="1"/>
</dbReference>
<keyword evidence="5" id="KW-1185">Reference proteome</keyword>
<dbReference type="PROSITE" id="PS50075">
    <property type="entry name" value="CARRIER"/>
    <property type="match status" value="1"/>
</dbReference>